<organism evidence="2 3">
    <name type="scientific">Cereibacter ovatus</name>
    <dbReference type="NCBI Taxonomy" id="439529"/>
    <lineage>
        <taxon>Bacteria</taxon>
        <taxon>Pseudomonadati</taxon>
        <taxon>Pseudomonadota</taxon>
        <taxon>Alphaproteobacteria</taxon>
        <taxon>Rhodobacterales</taxon>
        <taxon>Paracoccaceae</taxon>
        <taxon>Cereibacter</taxon>
    </lineage>
</organism>
<dbReference type="Pfam" id="PF13403">
    <property type="entry name" value="Hint_2"/>
    <property type="match status" value="1"/>
</dbReference>
<name>A0A285CKH3_9RHOB</name>
<evidence type="ECO:0000313" key="2">
    <source>
        <dbReference type="EMBL" id="SNX67513.1"/>
    </source>
</evidence>
<gene>
    <name evidence="2" type="ORF">SAMN05878503_101148</name>
</gene>
<sequence>MTVATDAARPTLHLVRLAVGTPVMTLDGVLPVEHLCPGDRLIARQGALRLVACRPEIHRHAAMLRVAPGTLGHGRPLDPMLMPADQPVLVQGARADLLHGAALGVVAAGRIADGRLNRIVLRAEARLVVLAFDEPATIYAGDLQPVTTPEPLSVSA</sequence>
<keyword evidence="3" id="KW-1185">Reference proteome</keyword>
<dbReference type="InterPro" id="IPR028992">
    <property type="entry name" value="Hedgehog/Intein_dom"/>
</dbReference>
<protein>
    <submittedName>
        <fullName evidence="2">Hint domain-containing protein</fullName>
    </submittedName>
</protein>
<dbReference type="Proteomes" id="UP000219467">
    <property type="component" value="Unassembled WGS sequence"/>
</dbReference>
<proteinExistence type="predicted"/>
<dbReference type="EMBL" id="OAOQ01000001">
    <property type="protein sequence ID" value="SNX67513.1"/>
    <property type="molecule type" value="Genomic_DNA"/>
</dbReference>
<dbReference type="AlphaFoldDB" id="A0A285CKH3"/>
<feature type="domain" description="Hedgehog/Intein (Hint)" evidence="1">
    <location>
        <begin position="18"/>
        <end position="143"/>
    </location>
</feature>
<reference evidence="3" key="1">
    <citation type="submission" date="2017-08" db="EMBL/GenBank/DDBJ databases">
        <authorList>
            <person name="Varghese N."/>
            <person name="Submissions S."/>
        </authorList>
    </citation>
    <scope>NUCLEOTIDE SEQUENCE [LARGE SCALE GENOMIC DNA]</scope>
    <source>
        <strain evidence="3">JA234</strain>
    </source>
</reference>
<dbReference type="OrthoDB" id="7873527at2"/>
<dbReference type="RefSeq" id="WP_097028771.1">
    <property type="nucleotide sequence ID" value="NZ_OAOQ01000001.1"/>
</dbReference>
<evidence type="ECO:0000313" key="3">
    <source>
        <dbReference type="Proteomes" id="UP000219467"/>
    </source>
</evidence>
<evidence type="ECO:0000259" key="1">
    <source>
        <dbReference type="Pfam" id="PF13403"/>
    </source>
</evidence>
<accession>A0A285CKH3</accession>